<dbReference type="EMBL" id="OW152816">
    <property type="protein sequence ID" value="CAH2067548.1"/>
    <property type="molecule type" value="Genomic_DNA"/>
</dbReference>
<keyword evidence="2" id="KW-1185">Reference proteome</keyword>
<protein>
    <submittedName>
        <fullName evidence="1">Uncharacterized protein</fullName>
    </submittedName>
</protein>
<feature type="non-terminal residue" evidence="1">
    <location>
        <position position="1"/>
    </location>
</feature>
<name>A0ABN8J297_9NEOP</name>
<sequence>MPRVPLPLLDIGLPKGTLQSTIFPFPHPATNSDLSQVIGPPGTYFATFSSKSEDDLLGQYLARCSETACYSFPQRYDGGGSDG</sequence>
<evidence type="ECO:0000313" key="2">
    <source>
        <dbReference type="Proteomes" id="UP000837857"/>
    </source>
</evidence>
<organism evidence="1 2">
    <name type="scientific">Iphiclides podalirius</name>
    <name type="common">scarce swallowtail</name>
    <dbReference type="NCBI Taxonomy" id="110791"/>
    <lineage>
        <taxon>Eukaryota</taxon>
        <taxon>Metazoa</taxon>
        <taxon>Ecdysozoa</taxon>
        <taxon>Arthropoda</taxon>
        <taxon>Hexapoda</taxon>
        <taxon>Insecta</taxon>
        <taxon>Pterygota</taxon>
        <taxon>Neoptera</taxon>
        <taxon>Endopterygota</taxon>
        <taxon>Lepidoptera</taxon>
        <taxon>Glossata</taxon>
        <taxon>Ditrysia</taxon>
        <taxon>Papilionoidea</taxon>
        <taxon>Papilionidae</taxon>
        <taxon>Papilioninae</taxon>
        <taxon>Iphiclides</taxon>
    </lineage>
</organism>
<reference evidence="1" key="1">
    <citation type="submission" date="2022-03" db="EMBL/GenBank/DDBJ databases">
        <authorList>
            <person name="Martin H S."/>
        </authorList>
    </citation>
    <scope>NUCLEOTIDE SEQUENCE</scope>
</reference>
<gene>
    <name evidence="1" type="ORF">IPOD504_LOCUS13926</name>
</gene>
<evidence type="ECO:0000313" key="1">
    <source>
        <dbReference type="EMBL" id="CAH2067548.1"/>
    </source>
</evidence>
<accession>A0ABN8J297</accession>
<dbReference type="Proteomes" id="UP000837857">
    <property type="component" value="Chromosome 4"/>
</dbReference>
<proteinExistence type="predicted"/>